<dbReference type="InterPro" id="IPR025164">
    <property type="entry name" value="Toastrack_DUF4097"/>
</dbReference>
<accession>A0A7W3QLD3</accession>
<comment type="caution">
    <text evidence="3">The sequence shown here is derived from an EMBL/GenBank/DDBJ whole genome shotgun (WGS) entry which is preliminary data.</text>
</comment>
<gene>
    <name evidence="3" type="ORF">HNR61_002973</name>
</gene>
<feature type="signal peptide" evidence="1">
    <location>
        <begin position="1"/>
        <end position="21"/>
    </location>
</feature>
<reference evidence="3 4" key="1">
    <citation type="submission" date="2020-08" db="EMBL/GenBank/DDBJ databases">
        <title>Genomic Encyclopedia of Type Strains, Phase IV (KMG-IV): sequencing the most valuable type-strain genomes for metagenomic binning, comparative biology and taxonomic classification.</title>
        <authorList>
            <person name="Goeker M."/>
        </authorList>
    </citation>
    <scope>NUCLEOTIDE SEQUENCE [LARGE SCALE GENOMIC DNA]</scope>
    <source>
        <strain evidence="3 4">DSM 44197</strain>
    </source>
</reference>
<dbReference type="Proteomes" id="UP000572680">
    <property type="component" value="Unassembled WGS sequence"/>
</dbReference>
<evidence type="ECO:0000259" key="2">
    <source>
        <dbReference type="Pfam" id="PF13349"/>
    </source>
</evidence>
<dbReference type="AlphaFoldDB" id="A0A7W3QLD3"/>
<evidence type="ECO:0000256" key="1">
    <source>
        <dbReference type="SAM" id="SignalP"/>
    </source>
</evidence>
<dbReference type="PROSITE" id="PS51257">
    <property type="entry name" value="PROKAR_LIPOPROTEIN"/>
    <property type="match status" value="1"/>
</dbReference>
<feature type="domain" description="DUF4097" evidence="2">
    <location>
        <begin position="72"/>
        <end position="270"/>
    </location>
</feature>
<protein>
    <recommendedName>
        <fullName evidence="2">DUF4097 domain-containing protein</fullName>
    </recommendedName>
</protein>
<keyword evidence="1" id="KW-0732">Signal</keyword>
<feature type="chain" id="PRO_5031549650" description="DUF4097 domain-containing protein" evidence="1">
    <location>
        <begin position="22"/>
        <end position="276"/>
    </location>
</feature>
<dbReference type="Gene3D" id="2.160.20.120">
    <property type="match status" value="1"/>
</dbReference>
<organism evidence="3 4">
    <name type="scientific">Actinomadura namibiensis</name>
    <dbReference type="NCBI Taxonomy" id="182080"/>
    <lineage>
        <taxon>Bacteria</taxon>
        <taxon>Bacillati</taxon>
        <taxon>Actinomycetota</taxon>
        <taxon>Actinomycetes</taxon>
        <taxon>Streptosporangiales</taxon>
        <taxon>Thermomonosporaceae</taxon>
        <taxon>Actinomadura</taxon>
    </lineage>
</organism>
<evidence type="ECO:0000313" key="3">
    <source>
        <dbReference type="EMBL" id="MBA8951342.1"/>
    </source>
</evidence>
<dbReference type="EMBL" id="JACJIA010000003">
    <property type="protein sequence ID" value="MBA8951342.1"/>
    <property type="molecule type" value="Genomic_DNA"/>
</dbReference>
<dbReference type="Pfam" id="PF13349">
    <property type="entry name" value="DUF4097"/>
    <property type="match status" value="1"/>
</dbReference>
<keyword evidence="4" id="KW-1185">Reference proteome</keyword>
<name>A0A7W3QLD3_ACTNM</name>
<proteinExistence type="predicted"/>
<sequence>MRTLTGTRVLAAATVALTTMALTGCGNVDFGTETGQRTYDVTEKVDAIKVDGGGAVAVTGWDSPTVQVHERTRWSNDSNKPDARHAVNGGTLSLTTRCARTVIGYNACGVSYEIRVPRSAAVSVHTDDGTVRVSGLKGALTLRTDTGRIIATGLDTPSLNAVAEDGDIRIDGRARTAELRTDTGGILAKGLRSDHVNARTGDGAVHLAFAAVPAVVRARTDTGAVHLKLPADVGYAFSTSTDTGSRHIDRAFRRDNGSAHRVTVTTGDGSISINPA</sequence>
<evidence type="ECO:0000313" key="4">
    <source>
        <dbReference type="Proteomes" id="UP000572680"/>
    </source>
</evidence>
<dbReference type="RefSeq" id="WP_182843681.1">
    <property type="nucleotide sequence ID" value="NZ_BAAALP010000004.1"/>
</dbReference>